<dbReference type="Pfam" id="PF07797">
    <property type="entry name" value="DUF1639"/>
    <property type="match status" value="1"/>
</dbReference>
<evidence type="ECO:0000313" key="2">
    <source>
        <dbReference type="EMBL" id="URD84712.1"/>
    </source>
</evidence>
<dbReference type="PANTHER" id="PTHR33130:SF43">
    <property type="entry name" value="OS01G0688600 PROTEIN"/>
    <property type="match status" value="1"/>
</dbReference>
<feature type="region of interest" description="Disordered" evidence="1">
    <location>
        <begin position="1"/>
        <end position="31"/>
    </location>
</feature>
<dbReference type="InterPro" id="IPR012438">
    <property type="entry name" value="DUF1639"/>
</dbReference>
<gene>
    <name evidence="2" type="ORF">MUK42_24151</name>
</gene>
<dbReference type="EMBL" id="CP097503">
    <property type="protein sequence ID" value="URD84713.1"/>
    <property type="molecule type" value="Genomic_DNA"/>
</dbReference>
<protein>
    <recommendedName>
        <fullName evidence="4">DUF1639 family protein</fullName>
    </recommendedName>
</protein>
<feature type="compositionally biased region" description="Low complexity" evidence="1">
    <location>
        <begin position="107"/>
        <end position="118"/>
    </location>
</feature>
<feature type="compositionally biased region" description="Basic and acidic residues" evidence="1">
    <location>
        <begin position="92"/>
        <end position="106"/>
    </location>
</feature>
<dbReference type="EMBL" id="CP097503">
    <property type="protein sequence ID" value="URD84711.1"/>
    <property type="molecule type" value="Genomic_DNA"/>
</dbReference>
<keyword evidence="3" id="KW-1185">Reference proteome</keyword>
<dbReference type="EMBL" id="CP097503">
    <property type="protein sequence ID" value="URD84712.1"/>
    <property type="molecule type" value="Genomic_DNA"/>
</dbReference>
<organism evidence="2 3">
    <name type="scientific">Musa troglodytarum</name>
    <name type="common">fe'i banana</name>
    <dbReference type="NCBI Taxonomy" id="320322"/>
    <lineage>
        <taxon>Eukaryota</taxon>
        <taxon>Viridiplantae</taxon>
        <taxon>Streptophyta</taxon>
        <taxon>Embryophyta</taxon>
        <taxon>Tracheophyta</taxon>
        <taxon>Spermatophyta</taxon>
        <taxon>Magnoliopsida</taxon>
        <taxon>Liliopsida</taxon>
        <taxon>Zingiberales</taxon>
        <taxon>Musaceae</taxon>
        <taxon>Musa</taxon>
    </lineage>
</organism>
<sequence>MMNGAEKDGIARIVRNPAAETRVSTPPPPPLLQARRLHNFSFPTLSWGGQRLLRCSKLPDPVATADIAESGDQKHRTARIKSFPPRPYPGDHAGREEEPRGREAEKTSTSAAATAEAARPWNLRTRSAACNAPAVERPGINGSCYKALAVKKADPPRKVVRLRCDESEQGEMAKFSISLSRAEIEDDFFAIKGTKPPRRPKKRAKIIQRELDSLFPGLWLSEITPETYKIVD</sequence>
<feature type="region of interest" description="Disordered" evidence="1">
    <location>
        <begin position="65"/>
        <end position="120"/>
    </location>
</feature>
<dbReference type="Proteomes" id="UP001055439">
    <property type="component" value="Chromosome 10"/>
</dbReference>
<evidence type="ECO:0000256" key="1">
    <source>
        <dbReference type="SAM" id="MobiDB-lite"/>
    </source>
</evidence>
<proteinExistence type="predicted"/>
<feature type="compositionally biased region" description="Basic and acidic residues" evidence="1">
    <location>
        <begin position="1"/>
        <end position="10"/>
    </location>
</feature>
<name>A0A9E7EXN6_9LILI</name>
<dbReference type="AlphaFoldDB" id="A0A9E7EXN6"/>
<evidence type="ECO:0008006" key="4">
    <source>
        <dbReference type="Google" id="ProtNLM"/>
    </source>
</evidence>
<reference evidence="2" key="1">
    <citation type="submission" date="2022-05" db="EMBL/GenBank/DDBJ databases">
        <title>The Musa troglodytarum L. genome provides insights into the mechanism of non-climacteric behaviour and enrichment of carotenoids.</title>
        <authorList>
            <person name="Wang J."/>
        </authorList>
    </citation>
    <scope>NUCLEOTIDE SEQUENCE</scope>
    <source>
        <tissue evidence="2">Leaf</tissue>
    </source>
</reference>
<accession>A0A9E7EXN6</accession>
<evidence type="ECO:0000313" key="3">
    <source>
        <dbReference type="Proteomes" id="UP001055439"/>
    </source>
</evidence>
<dbReference type="OrthoDB" id="769821at2759"/>
<dbReference type="PANTHER" id="PTHR33130">
    <property type="entry name" value="PUTATIVE (DUF1639)-RELATED"/>
    <property type="match status" value="1"/>
</dbReference>